<evidence type="ECO:0000256" key="4">
    <source>
        <dbReference type="ARBA" id="ARBA00022617"/>
    </source>
</evidence>
<dbReference type="InterPro" id="IPR027387">
    <property type="entry name" value="Cytb/b6-like_sf"/>
</dbReference>
<keyword evidence="3" id="KW-0813">Transport</keyword>
<evidence type="ECO:0000256" key="8">
    <source>
        <dbReference type="ARBA" id="ARBA00022792"/>
    </source>
</evidence>
<dbReference type="Proteomes" id="UP000625584">
    <property type="component" value="Unassembled WGS sequence"/>
</dbReference>
<dbReference type="GO" id="GO:0016491">
    <property type="term" value="F:oxidoreductase activity"/>
    <property type="evidence" value="ECO:0007669"/>
    <property type="project" value="UniProtKB-UniRule"/>
</dbReference>
<gene>
    <name evidence="16" type="primary">Mtcyb_1</name>
    <name evidence="16" type="ORF">PASAMO_R05656</name>
</gene>
<evidence type="ECO:0000256" key="14">
    <source>
        <dbReference type="SAM" id="Phobius"/>
    </source>
</evidence>
<evidence type="ECO:0000259" key="15">
    <source>
        <dbReference type="PROSITE" id="PS51003"/>
    </source>
</evidence>
<feature type="transmembrane region" description="Helical" evidence="14">
    <location>
        <begin position="32"/>
        <end position="51"/>
    </location>
</feature>
<keyword evidence="6 14" id="KW-0812">Transmembrane</keyword>
<dbReference type="InterPro" id="IPR005798">
    <property type="entry name" value="Cyt_b/b6_C"/>
</dbReference>
<evidence type="ECO:0000256" key="1">
    <source>
        <dbReference type="ARBA" id="ARBA00004448"/>
    </source>
</evidence>
<keyword evidence="8" id="KW-0999">Mitochondrion inner membrane</keyword>
<name>A0A852CW67_PASAF</name>
<evidence type="ECO:0000256" key="6">
    <source>
        <dbReference type="ARBA" id="ARBA00022692"/>
    </source>
</evidence>
<dbReference type="Gene3D" id="1.20.810.10">
    <property type="entry name" value="Cytochrome Bc1 Complex, Chain C"/>
    <property type="match status" value="1"/>
</dbReference>
<keyword evidence="5" id="KW-0679">Respiratory chain</keyword>
<keyword evidence="9" id="KW-0249">Electron transport</keyword>
<evidence type="ECO:0000256" key="5">
    <source>
        <dbReference type="ARBA" id="ARBA00022660"/>
    </source>
</evidence>
<accession>A0A852CW67</accession>
<evidence type="ECO:0000256" key="12">
    <source>
        <dbReference type="ARBA" id="ARBA00023128"/>
    </source>
</evidence>
<dbReference type="InterPro" id="IPR016174">
    <property type="entry name" value="Di-haem_cyt_TM"/>
</dbReference>
<dbReference type="SUPFAM" id="SSF81342">
    <property type="entry name" value="Transmembrane di-heme cytochromes"/>
    <property type="match status" value="1"/>
</dbReference>
<comment type="subcellular location">
    <subcellularLocation>
        <location evidence="1">Mitochondrion inner membrane</location>
        <topology evidence="1">Multi-pass membrane protein</topology>
    </subcellularLocation>
</comment>
<evidence type="ECO:0000256" key="13">
    <source>
        <dbReference type="ARBA" id="ARBA00023136"/>
    </source>
</evidence>
<dbReference type="GO" id="GO:0005743">
    <property type="term" value="C:mitochondrial inner membrane"/>
    <property type="evidence" value="ECO:0007669"/>
    <property type="project" value="UniProtKB-SubCell"/>
</dbReference>
<evidence type="ECO:0000256" key="10">
    <source>
        <dbReference type="ARBA" id="ARBA00022989"/>
    </source>
</evidence>
<organism evidence="16 17">
    <name type="scientific">Passerina amoena</name>
    <name type="common">Lazuli bunting</name>
    <dbReference type="NCBI Taxonomy" id="142471"/>
    <lineage>
        <taxon>Eukaryota</taxon>
        <taxon>Metazoa</taxon>
        <taxon>Chordata</taxon>
        <taxon>Craniata</taxon>
        <taxon>Vertebrata</taxon>
        <taxon>Euteleostomi</taxon>
        <taxon>Archelosauria</taxon>
        <taxon>Archosauria</taxon>
        <taxon>Dinosauria</taxon>
        <taxon>Saurischia</taxon>
        <taxon>Theropoda</taxon>
        <taxon>Coelurosauria</taxon>
        <taxon>Aves</taxon>
        <taxon>Neognathae</taxon>
        <taxon>Neoaves</taxon>
        <taxon>Telluraves</taxon>
        <taxon>Australaves</taxon>
        <taxon>Passeriformes</taxon>
        <taxon>Cardinalidae</taxon>
        <taxon>Passerina</taxon>
    </lineage>
</organism>
<evidence type="ECO:0000256" key="7">
    <source>
        <dbReference type="ARBA" id="ARBA00022723"/>
    </source>
</evidence>
<feature type="domain" description="Cytochrome b/b6 C-terminal region profile" evidence="15">
    <location>
        <begin position="18"/>
        <end position="53"/>
    </location>
</feature>
<reference evidence="16" key="1">
    <citation type="submission" date="2019-09" db="EMBL/GenBank/DDBJ databases">
        <title>Bird 10,000 Genomes (B10K) Project - Family phase.</title>
        <authorList>
            <person name="Zhang G."/>
        </authorList>
    </citation>
    <scope>NUCLEOTIDE SEQUENCE</scope>
    <source>
        <strain evidence="16">OUT-0017</strain>
        <tissue evidence="16">Muscle</tissue>
    </source>
</reference>
<keyword evidence="7" id="KW-0479">Metal-binding</keyword>
<dbReference type="GO" id="GO:0009055">
    <property type="term" value="F:electron transfer activity"/>
    <property type="evidence" value="ECO:0007669"/>
    <property type="project" value="InterPro"/>
</dbReference>
<keyword evidence="10 14" id="KW-1133">Transmembrane helix</keyword>
<evidence type="ECO:0000256" key="2">
    <source>
        <dbReference type="ARBA" id="ARBA00013531"/>
    </source>
</evidence>
<dbReference type="PROSITE" id="PS51003">
    <property type="entry name" value="CYTB_CTER"/>
    <property type="match status" value="1"/>
</dbReference>
<dbReference type="AlphaFoldDB" id="A0A852CW67"/>
<proteinExistence type="predicted"/>
<evidence type="ECO:0000313" key="17">
    <source>
        <dbReference type="Proteomes" id="UP000625584"/>
    </source>
</evidence>
<evidence type="ECO:0000256" key="9">
    <source>
        <dbReference type="ARBA" id="ARBA00022982"/>
    </source>
</evidence>
<keyword evidence="11" id="KW-0408">Iron</keyword>
<comment type="caution">
    <text evidence="16">The sequence shown here is derived from an EMBL/GenBank/DDBJ whole genome shotgun (WGS) entry which is preliminary data.</text>
</comment>
<feature type="non-terminal residue" evidence="16">
    <location>
        <position position="1"/>
    </location>
</feature>
<dbReference type="EMBL" id="WBNP01000916">
    <property type="protein sequence ID" value="NXP85079.1"/>
    <property type="molecule type" value="Genomic_DNA"/>
</dbReference>
<keyword evidence="12" id="KW-0496">Mitochondrion</keyword>
<evidence type="ECO:0000313" key="16">
    <source>
        <dbReference type="EMBL" id="NXP85079.1"/>
    </source>
</evidence>
<protein>
    <recommendedName>
        <fullName evidence="2">Cytochrome b</fullName>
    </recommendedName>
</protein>
<feature type="non-terminal residue" evidence="16">
    <location>
        <position position="53"/>
    </location>
</feature>
<keyword evidence="4" id="KW-0349">Heme</keyword>
<sequence>PLVHLTSLHKTGSNHALGIPSDCDKIPFHPSYTVKDILGFALILSLLVSLCKR</sequence>
<dbReference type="GO" id="GO:0046872">
    <property type="term" value="F:metal ion binding"/>
    <property type="evidence" value="ECO:0007669"/>
    <property type="project" value="UniProtKB-KW"/>
</dbReference>
<dbReference type="GO" id="GO:0022904">
    <property type="term" value="P:respiratory electron transport chain"/>
    <property type="evidence" value="ECO:0007669"/>
    <property type="project" value="InterPro"/>
</dbReference>
<keyword evidence="13 14" id="KW-0472">Membrane</keyword>
<evidence type="ECO:0000256" key="11">
    <source>
        <dbReference type="ARBA" id="ARBA00023004"/>
    </source>
</evidence>
<keyword evidence="17" id="KW-1185">Reference proteome</keyword>
<evidence type="ECO:0000256" key="3">
    <source>
        <dbReference type="ARBA" id="ARBA00022448"/>
    </source>
</evidence>